<accession>A0A1I2A1Z9</accession>
<dbReference type="Gene3D" id="1.10.274.110">
    <property type="match status" value="1"/>
</dbReference>
<organism evidence="1 2">
    <name type="scientific">Dyella marensis</name>
    <dbReference type="NCBI Taxonomy" id="500610"/>
    <lineage>
        <taxon>Bacteria</taxon>
        <taxon>Pseudomonadati</taxon>
        <taxon>Pseudomonadota</taxon>
        <taxon>Gammaproteobacteria</taxon>
        <taxon>Lysobacterales</taxon>
        <taxon>Rhodanobacteraceae</taxon>
        <taxon>Dyella</taxon>
    </lineage>
</organism>
<dbReference type="STRING" id="500610.SAMN02799615_00864"/>
<name>A0A1I2A1Z9_9GAMM</name>
<keyword evidence="2" id="KW-1185">Reference proteome</keyword>
<dbReference type="EMBL" id="FONH01000002">
    <property type="protein sequence ID" value="SFE36943.1"/>
    <property type="molecule type" value="Genomic_DNA"/>
</dbReference>
<proteinExistence type="predicted"/>
<sequence>MNFAKLLARLNQTTVRYDIGMGGRPELTAQDIAAALGLVQPGIGRDLMEMIWWPEGAKLRIAYLNAVLTEMQLVEHNRREQAMYSALAGVAVGPLGEERIRAHSAYSHAHSRRWPAWIKRLDPLEVAEGYEGIRATVLLELARPRHCQTCEGRGEIFKRDLVVACARCEGSGTREFGPTWRAEQMGMTEQAFKKTWEGPYLWLLDRLRGELEKAENSLRGALA</sequence>
<evidence type="ECO:0000313" key="2">
    <source>
        <dbReference type="Proteomes" id="UP000199477"/>
    </source>
</evidence>
<dbReference type="RefSeq" id="WP_026636551.1">
    <property type="nucleotide sequence ID" value="NZ_FONH01000002.1"/>
</dbReference>
<dbReference type="AlphaFoldDB" id="A0A1I2A1Z9"/>
<dbReference type="Proteomes" id="UP000199477">
    <property type="component" value="Unassembled WGS sequence"/>
</dbReference>
<dbReference type="InterPro" id="IPR038500">
    <property type="entry name" value="Antitermination_sf"/>
</dbReference>
<evidence type="ECO:0000313" key="1">
    <source>
        <dbReference type="EMBL" id="SFE36943.1"/>
    </source>
</evidence>
<protein>
    <submittedName>
        <fullName evidence="1">Uncharacterized protein</fullName>
    </submittedName>
</protein>
<reference evidence="2" key="1">
    <citation type="submission" date="2016-10" db="EMBL/GenBank/DDBJ databases">
        <authorList>
            <person name="Varghese N."/>
            <person name="Submissions S."/>
        </authorList>
    </citation>
    <scope>NUCLEOTIDE SEQUENCE [LARGE SCALE GENOMIC DNA]</scope>
    <source>
        <strain evidence="2">UNC178MFTsu3.1</strain>
    </source>
</reference>
<gene>
    <name evidence="1" type="ORF">SAMN02799615_00864</name>
</gene>